<feature type="domain" description="LTD" evidence="3">
    <location>
        <begin position="287"/>
        <end position="484"/>
    </location>
</feature>
<evidence type="ECO:0000256" key="2">
    <source>
        <dbReference type="SAM" id="SignalP"/>
    </source>
</evidence>
<evidence type="ECO:0000313" key="5">
    <source>
        <dbReference type="Proteomes" id="UP000199153"/>
    </source>
</evidence>
<evidence type="ECO:0000259" key="3">
    <source>
        <dbReference type="PROSITE" id="PS51841"/>
    </source>
</evidence>
<dbReference type="NCBIfam" id="TIGR04183">
    <property type="entry name" value="Por_Secre_tail"/>
    <property type="match status" value="1"/>
</dbReference>
<dbReference type="RefSeq" id="WP_093405210.1">
    <property type="nucleotide sequence ID" value="NZ_FOVL01000001.1"/>
</dbReference>
<protein>
    <submittedName>
        <fullName evidence="4">Por secretion system C-terminal sorting domain-containing protein</fullName>
    </submittedName>
</protein>
<accession>A0A1I4XWK9</accession>
<dbReference type="OrthoDB" id="9803927at2"/>
<gene>
    <name evidence="4" type="ORF">SAMN05660413_00413</name>
</gene>
<sequence length="686" mass="75006">MKKLLLFLLGIIPALLSGSIWSQETDFPYTEGFEDAFTMQNENFIPNWSGNEVDGIRIFQEDFFTRSGDYSLGLWPVVEEGEDEEEVEIFAQVRLDLSGMENVAANFWVATRATGAMKHVKLFMQLSTDGGLSFGSRILMGSDHRGFNNVDSDFMEFTYALHPDAFDNNDVVLRFLTKAGARKGTVAKVLIDDVLIYAAESDIFPPLALEPKALSIDEIQIEFSEPVNNTALNISNYTLNSVPAEGSVEISEEGDLVILHLSSPIEIGRYYELGISNVEDLAGNVMEPMTTDIIYNPLQGGLVITEIMYDEPPVGQRDDLEFIELYNASDKPIELGGLRIKGGITSGRLPKYTLESGAYWVTAKNATVFTDFFGIPAYEWHGANLSNDEPETIYIINTDHHSDVMIDLVTYGIGSPWPEGAAGGGYSMELCDASLDNNDPANWSDATMYAGTYKGYEIYASPGKSCCTSEIIVDAGPDKIVYTGLPEKFSCTELSVMASGGTPPYTYSWTPLPELSGPEVEVCPEITTTYTVRVTDAQGCSGTDEVVVLVSDISEKQKVELCYNEKTLSVPPAAVKAFLAKGAVLGACEDLSGTTNSGDEIVNITIYPNPSAGPLTLEFKPMFEGRASAEVFNLSGKKMSNLFVGNVQPDTDYSFELNTGNWPNGFYLFVVKTGGTTASRQFIVRK</sequence>
<dbReference type="EMBL" id="FOVL01000001">
    <property type="protein sequence ID" value="SFN30165.1"/>
    <property type="molecule type" value="Genomic_DNA"/>
</dbReference>
<name>A0A1I4XWK9_9FLAO</name>
<dbReference type="InterPro" id="IPR001322">
    <property type="entry name" value="Lamin_tail_dom"/>
</dbReference>
<feature type="chain" id="PRO_5011745123" evidence="2">
    <location>
        <begin position="23"/>
        <end position="686"/>
    </location>
</feature>
<keyword evidence="5" id="KW-1185">Reference proteome</keyword>
<evidence type="ECO:0000256" key="1">
    <source>
        <dbReference type="ARBA" id="ARBA00022729"/>
    </source>
</evidence>
<reference evidence="4 5" key="1">
    <citation type="submission" date="2016-10" db="EMBL/GenBank/DDBJ databases">
        <authorList>
            <person name="de Groot N.N."/>
        </authorList>
    </citation>
    <scope>NUCLEOTIDE SEQUENCE [LARGE SCALE GENOMIC DNA]</scope>
    <source>
        <strain evidence="4 5">DSM 17794</strain>
    </source>
</reference>
<evidence type="ECO:0000313" key="4">
    <source>
        <dbReference type="EMBL" id="SFN30165.1"/>
    </source>
</evidence>
<dbReference type="AlphaFoldDB" id="A0A1I4XWK9"/>
<dbReference type="PROSITE" id="PS51841">
    <property type="entry name" value="LTD"/>
    <property type="match status" value="1"/>
</dbReference>
<dbReference type="InterPro" id="IPR036415">
    <property type="entry name" value="Lamin_tail_dom_sf"/>
</dbReference>
<keyword evidence="1 2" id="KW-0732">Signal</keyword>
<dbReference type="Pfam" id="PF18962">
    <property type="entry name" value="Por_Secre_tail"/>
    <property type="match status" value="1"/>
</dbReference>
<organism evidence="4 5">
    <name type="scientific">Salegentibacter flavus</name>
    <dbReference type="NCBI Taxonomy" id="287099"/>
    <lineage>
        <taxon>Bacteria</taxon>
        <taxon>Pseudomonadati</taxon>
        <taxon>Bacteroidota</taxon>
        <taxon>Flavobacteriia</taxon>
        <taxon>Flavobacteriales</taxon>
        <taxon>Flavobacteriaceae</taxon>
        <taxon>Salegentibacter</taxon>
    </lineage>
</organism>
<dbReference type="SUPFAM" id="SSF74853">
    <property type="entry name" value="Lamin A/C globular tail domain"/>
    <property type="match status" value="1"/>
</dbReference>
<dbReference type="STRING" id="287099.SAMN05660413_00413"/>
<dbReference type="InterPro" id="IPR014755">
    <property type="entry name" value="Cu-Rt/internalin_Ig-like"/>
</dbReference>
<dbReference type="Pfam" id="PF00932">
    <property type="entry name" value="LTD"/>
    <property type="match status" value="1"/>
</dbReference>
<dbReference type="Proteomes" id="UP000199153">
    <property type="component" value="Unassembled WGS sequence"/>
</dbReference>
<proteinExistence type="predicted"/>
<dbReference type="InterPro" id="IPR026444">
    <property type="entry name" value="Secre_tail"/>
</dbReference>
<feature type="signal peptide" evidence="2">
    <location>
        <begin position="1"/>
        <end position="22"/>
    </location>
</feature>
<dbReference type="Gene3D" id="2.60.40.1220">
    <property type="match status" value="1"/>
</dbReference>